<protein>
    <submittedName>
        <fullName evidence="2">Uncharacterized protein</fullName>
    </submittedName>
</protein>
<name>A0A8F3IQ36_9CAUD</name>
<feature type="compositionally biased region" description="Basic and acidic residues" evidence="1">
    <location>
        <begin position="77"/>
        <end position="86"/>
    </location>
</feature>
<feature type="compositionally biased region" description="Low complexity" evidence="1">
    <location>
        <begin position="87"/>
        <end position="109"/>
    </location>
</feature>
<feature type="region of interest" description="Disordered" evidence="1">
    <location>
        <begin position="77"/>
        <end position="149"/>
    </location>
</feature>
<evidence type="ECO:0000256" key="1">
    <source>
        <dbReference type="SAM" id="MobiDB-lite"/>
    </source>
</evidence>
<reference evidence="2" key="1">
    <citation type="submission" date="2021-05" db="EMBL/GenBank/DDBJ databases">
        <authorList>
            <person name="Moore L.J."/>
            <person name="Samuelson I.O."/>
            <person name="Sarkilahti S.K."/>
            <person name="Tutterrow P.B."/>
            <person name="Spring A.M."/>
            <person name="Klyczek K."/>
            <person name="Garlena R.A."/>
            <person name="Russell D.A."/>
            <person name="Pope W.H."/>
            <person name="Jacobs-Sera D."/>
            <person name="Hatfull G.F."/>
        </authorList>
    </citation>
    <scope>NUCLEOTIDE SEQUENCE</scope>
</reference>
<proteinExistence type="predicted"/>
<sequence>MVEMIWKEPPPAVSSEKAAVLAELQKHPGRWALVQSRYKSSSAAAPWRKLGCEATHRRSESGEKGEYDVYARWPKKDGSEATEAKPEPAAAPATKVASVAKAVATGTALKPPPPAVPKAPKQEVRPVNDMGLTKFLEDRRKRGAVDRPE</sequence>
<dbReference type="Proteomes" id="UP000693901">
    <property type="component" value="Segment"/>
</dbReference>
<dbReference type="RefSeq" id="YP_010761079.1">
    <property type="nucleotide sequence ID" value="NC_073591.1"/>
</dbReference>
<accession>A0A8F3IQ36</accession>
<dbReference type="EMBL" id="MZ150784">
    <property type="protein sequence ID" value="QWY84248.1"/>
    <property type="molecule type" value="Genomic_DNA"/>
</dbReference>
<keyword evidence="3" id="KW-1185">Reference proteome</keyword>
<evidence type="ECO:0000313" key="3">
    <source>
        <dbReference type="Proteomes" id="UP000693901"/>
    </source>
</evidence>
<feature type="compositionally biased region" description="Basic and acidic residues" evidence="1">
    <location>
        <begin position="135"/>
        <end position="149"/>
    </location>
</feature>
<gene>
    <name evidence="2" type="primary">51</name>
    <name evidence="2" type="ORF">SEA_ZAHEER_51</name>
</gene>
<evidence type="ECO:0000313" key="2">
    <source>
        <dbReference type="EMBL" id="QWY84248.1"/>
    </source>
</evidence>
<organism evidence="2 3">
    <name type="scientific">Arthrobacter phage Zaheer</name>
    <dbReference type="NCBI Taxonomy" id="2836041"/>
    <lineage>
        <taxon>Viruses</taxon>
        <taxon>Duplodnaviria</taxon>
        <taxon>Heunggongvirae</taxon>
        <taxon>Uroviricota</taxon>
        <taxon>Caudoviricetes</taxon>
        <taxon>Daemsvirinae</taxon>
        <taxon>Nanditavirus</taxon>
        <taxon>Nanditavirus zaheer</taxon>
    </lineage>
</organism>
<dbReference type="KEGG" id="vg:80034184"/>
<dbReference type="GeneID" id="80034184"/>